<name>A0A0A0F4C6_9GAMM</name>
<evidence type="ECO:0000313" key="2">
    <source>
        <dbReference type="Proteomes" id="UP000029989"/>
    </source>
</evidence>
<sequence>MCWKALAGMTPSRAMKVWTCCGAGMVRMFSKAAELLTHFTEVLVMTSSEVARARMFWKVVTATTSTVMR</sequence>
<organism evidence="1 2">
    <name type="scientific">Lysobacter arseniciresistens ZS79</name>
    <dbReference type="NCBI Taxonomy" id="913325"/>
    <lineage>
        <taxon>Bacteria</taxon>
        <taxon>Pseudomonadati</taxon>
        <taxon>Pseudomonadota</taxon>
        <taxon>Gammaproteobacteria</taxon>
        <taxon>Lysobacterales</taxon>
        <taxon>Lysobacteraceae</taxon>
        <taxon>Novilysobacter</taxon>
    </lineage>
</organism>
<accession>A0A0A0F4C6</accession>
<evidence type="ECO:0000313" key="1">
    <source>
        <dbReference type="EMBL" id="KGM57228.1"/>
    </source>
</evidence>
<protein>
    <submittedName>
        <fullName evidence="1">Uncharacterized protein</fullName>
    </submittedName>
</protein>
<reference evidence="1 2" key="1">
    <citation type="journal article" date="2015" name="Stand. Genomic Sci.">
        <title>Genomic information of the arsenic-resistant bacterium Lysobacter arseniciresistens type strain ZS79(T) and comparison of Lysobacter draft genomes.</title>
        <authorList>
            <person name="Liu L."/>
            <person name="Zhang S."/>
            <person name="Luo M."/>
            <person name="Wang G."/>
        </authorList>
    </citation>
    <scope>NUCLEOTIDE SEQUENCE [LARGE SCALE GENOMIC DNA]</scope>
    <source>
        <strain evidence="1 2">ZS79</strain>
    </source>
</reference>
<gene>
    <name evidence="1" type="ORF">N799_10355</name>
</gene>
<dbReference type="EMBL" id="AVPT01000004">
    <property type="protein sequence ID" value="KGM57228.1"/>
    <property type="molecule type" value="Genomic_DNA"/>
</dbReference>
<dbReference type="Proteomes" id="UP000029989">
    <property type="component" value="Unassembled WGS sequence"/>
</dbReference>
<comment type="caution">
    <text evidence="1">The sequence shown here is derived from an EMBL/GenBank/DDBJ whole genome shotgun (WGS) entry which is preliminary data.</text>
</comment>
<keyword evidence="2" id="KW-1185">Reference proteome</keyword>
<dbReference type="AlphaFoldDB" id="A0A0A0F4C6"/>
<proteinExistence type="predicted"/>